<dbReference type="PANTHER" id="PTHR36509">
    <property type="entry name" value="BLL3101 PROTEIN"/>
    <property type="match status" value="1"/>
</dbReference>
<evidence type="ECO:0000259" key="2">
    <source>
        <dbReference type="Pfam" id="PF06742"/>
    </source>
</evidence>
<feature type="chain" id="PRO_5012131468" description="DUF1254 domain-containing protein" evidence="1">
    <location>
        <begin position="27"/>
        <end position="463"/>
    </location>
</feature>
<dbReference type="Pfam" id="PF06742">
    <property type="entry name" value="DUF1214"/>
    <property type="match status" value="1"/>
</dbReference>
<dbReference type="AlphaFoldDB" id="A0A285U9X9"/>
<organism evidence="4 5">
    <name type="scientific">Rhizobium subbaraonis</name>
    <dbReference type="NCBI Taxonomy" id="908946"/>
    <lineage>
        <taxon>Bacteria</taxon>
        <taxon>Pseudomonadati</taxon>
        <taxon>Pseudomonadota</taxon>
        <taxon>Alphaproteobacteria</taxon>
        <taxon>Hyphomicrobiales</taxon>
        <taxon>Rhizobiaceae</taxon>
        <taxon>Rhizobium/Agrobacterium group</taxon>
        <taxon>Rhizobium</taxon>
    </lineage>
</organism>
<gene>
    <name evidence="4" type="ORF">SAMN05892877_105226</name>
</gene>
<name>A0A285U9X9_9HYPH</name>
<dbReference type="Gene3D" id="2.60.40.1610">
    <property type="entry name" value="Domain of unknown function DUF1254"/>
    <property type="match status" value="1"/>
</dbReference>
<evidence type="ECO:0000256" key="1">
    <source>
        <dbReference type="SAM" id="SignalP"/>
    </source>
</evidence>
<protein>
    <recommendedName>
        <fullName evidence="6">DUF1254 domain-containing protein</fullName>
    </recommendedName>
</protein>
<keyword evidence="1" id="KW-0732">Signal</keyword>
<dbReference type="InterPro" id="IPR010679">
    <property type="entry name" value="DUF1254"/>
</dbReference>
<dbReference type="EMBL" id="OBQD01000005">
    <property type="protein sequence ID" value="SOC38715.1"/>
    <property type="molecule type" value="Genomic_DNA"/>
</dbReference>
<evidence type="ECO:0000313" key="5">
    <source>
        <dbReference type="Proteomes" id="UP000219167"/>
    </source>
</evidence>
<feature type="domain" description="DUF1254" evidence="3">
    <location>
        <begin position="71"/>
        <end position="201"/>
    </location>
</feature>
<feature type="signal peptide" evidence="1">
    <location>
        <begin position="1"/>
        <end position="26"/>
    </location>
</feature>
<accession>A0A285U9X9</accession>
<dbReference type="Proteomes" id="UP000219167">
    <property type="component" value="Unassembled WGS sequence"/>
</dbReference>
<dbReference type="InterPro" id="IPR037050">
    <property type="entry name" value="DUF1254_sf"/>
</dbReference>
<dbReference type="Gene3D" id="2.60.120.600">
    <property type="entry name" value="Domain of unknown function DUF1214, C-terminal domain"/>
    <property type="match status" value="1"/>
</dbReference>
<reference evidence="4 5" key="1">
    <citation type="submission" date="2017-08" db="EMBL/GenBank/DDBJ databases">
        <authorList>
            <person name="de Groot N.N."/>
        </authorList>
    </citation>
    <scope>NUCLEOTIDE SEQUENCE [LARGE SCALE GENOMIC DNA]</scope>
    <source>
        <strain evidence="4 5">JC85</strain>
    </source>
</reference>
<dbReference type="InterPro" id="IPR010621">
    <property type="entry name" value="DUF1214"/>
</dbReference>
<dbReference type="Pfam" id="PF06863">
    <property type="entry name" value="DUF1254"/>
    <property type="match status" value="1"/>
</dbReference>
<evidence type="ECO:0008006" key="6">
    <source>
        <dbReference type="Google" id="ProtNLM"/>
    </source>
</evidence>
<dbReference type="RefSeq" id="WP_097138463.1">
    <property type="nucleotide sequence ID" value="NZ_OBQD01000005.1"/>
</dbReference>
<proteinExistence type="predicted"/>
<feature type="domain" description="DUF1214" evidence="2">
    <location>
        <begin position="338"/>
        <end position="445"/>
    </location>
</feature>
<dbReference type="InterPro" id="IPR037049">
    <property type="entry name" value="DUF1214_C_sf"/>
</dbReference>
<keyword evidence="5" id="KW-1185">Reference proteome</keyword>
<dbReference type="PANTHER" id="PTHR36509:SF2">
    <property type="entry name" value="BLL3101 PROTEIN"/>
    <property type="match status" value="1"/>
</dbReference>
<evidence type="ECO:0000313" key="4">
    <source>
        <dbReference type="EMBL" id="SOC38715.1"/>
    </source>
</evidence>
<evidence type="ECO:0000259" key="3">
    <source>
        <dbReference type="Pfam" id="PF06863"/>
    </source>
</evidence>
<sequence length="463" mass="51372">MIVRTLMLFAATIAMMGASPALQAGAQDKQPDWRELNAYTLGVQAYLYTFPWSYMTEQRWFRSADVGHRANQLFHFRELKDASHVDGGSPNNDTIYSRSWLYLKDEPVILTVPAISDRYHSVELTDFMDDNFAYVGTRTTGDGGGSYAIVDKNWTGALPAGVTALPPSSTPWGFLQVRTAVKDASDLDAAHAIQDQYKLTPLSQWGKPDAPAPRTAEIWQPLDRDADPLNEWRTINRSMREVPPDPRDADILQSYARIGVGAGLDIDALDPATKRGLARAAVDGRRLIYDAFAAGYGQTNINGWNYPPPSTGRMTQARDWLLRAIQPAVGFNANDPVEATYLNASVDGEGRPLTGETRYVIHFDKGGEPKVKAFWSLTMYNKAYNLVDNPINRYSVGDRSGMKRDADGGLTIYLQQNSPGADKESNWLPAPEGPFFLFLRAYLPADDIVNQTWRPPKITAVGE</sequence>
<dbReference type="SUPFAM" id="SSF160935">
    <property type="entry name" value="VPA0735-like"/>
    <property type="match status" value="1"/>
</dbReference>